<dbReference type="EMBL" id="JAERTY010000006">
    <property type="protein sequence ID" value="MBL1409497.1"/>
    <property type="molecule type" value="Genomic_DNA"/>
</dbReference>
<comment type="similarity">
    <text evidence="8 9">Belongs to the TonB-dependent receptor family.</text>
</comment>
<evidence type="ECO:0000256" key="7">
    <source>
        <dbReference type="ARBA" id="ARBA00023237"/>
    </source>
</evidence>
<dbReference type="SUPFAM" id="SSF56935">
    <property type="entry name" value="Porins"/>
    <property type="match status" value="1"/>
</dbReference>
<evidence type="ECO:0000256" key="10">
    <source>
        <dbReference type="SAM" id="SignalP"/>
    </source>
</evidence>
<reference evidence="13 14" key="1">
    <citation type="submission" date="2021-01" db="EMBL/GenBank/DDBJ databases">
        <title>C459-1 draft genome sequence.</title>
        <authorList>
            <person name="Zhang X.-F."/>
        </authorList>
    </citation>
    <scope>NUCLEOTIDE SEQUENCE [LARGE SCALE GENOMIC DNA]</scope>
    <source>
        <strain evidence="14">C459-1</strain>
    </source>
</reference>
<dbReference type="Gene3D" id="3.55.50.30">
    <property type="match status" value="1"/>
</dbReference>
<sequence>MKSKIKVCLLLVFLFGVNLAFSQNVTLQLKEVSLKEALQEVRKQTGFNFFYKEDDIREYERLKITVRDATLDEALRLLIKDLPLEYTVKNKIITIKRSSKKQQGERTRNVDPVIKQDEPVIGVVVDAKGKPLPGATVRVIGTHSTTITGSDGKFSFKNVPENSMLRIAYVGSKPLEIQAKPNLGRIILEVHESVIEEVILTGITERKAESFTGSATTIKGEDLRRVGNINVFQSLKNLDPTINIMESLSMGSNPNALPDMNIRGGTSFDDALQSNDNLKGNYQNQPNQPLFILDGFETSVERIYDLDMNTLESITILKDASAKALYGSKAANGVVVIESKRLNANKPRLTYTGSLDIAMPDLSSYKLVSAMEKLDLEFKEGLYPTNDPVALGKYNELRRKTLAGLDTYWLSQPVRMGYGQKHAMNVDLGKDELRTSLNLAYNDNVGVMKGSDRKNLNADLNLSYRLQKFRFQNRLSITNNNAYDSPYGSFSTYTLLNSYLTPYDEFGNLLPILEDGRPNPLYDGAIPTEFKAKYFQVTNNFETEYQVFEGFKARARVSVSHKNNTASRYYPTTHSKFAGYAVNDAERRGQFEVNNGNNLVYSGDFYLNYNKVLNQRHNFFVTLGANISENTFKEMVNYAEGFPSAQMNDFMFAFQYNTDRKRPGGNSGINREVGALSMISYTYMDKYLFDGTFRTNASSVFGNENPVAAFWSLGAGWNIHKEDFAGDWNGLKLLKLRGSLGSTGNQNFRNNKSLSVNKYYMEDRYGNLIGSYAINMENPDLKWEQKMDYNLGLDADYKGISVKFDIYRAITQNMVTSVSTAPSVGFTEVSENLGKVENKGMELGVAYTVFQNKNGFIRLSGAAVSNTNTILEISEVMREFNNKQLRTMDLREGHHPLESTAKPTILYYDGLAMNTIWAVPSYGIDPATGLEVLKGKDGQPTYLWKGSDMVPSGISVPKYRGNFGINGEYKGIGLSVICTYLGGGQLYNTTLLDKIENVDIHSNFDIRVLSDRWMYPGQMTPYKRNTGATPYDMRNGTYRYNSDPWRQELTRPTQRFVQDQNELNISSISLSYDFNRRWLTPYKLERLRLFVYMNDVVKFSSIGIERGTTYPFARTVSFKLSATF</sequence>
<evidence type="ECO:0000259" key="11">
    <source>
        <dbReference type="Pfam" id="PF00593"/>
    </source>
</evidence>
<dbReference type="InterPro" id="IPR012910">
    <property type="entry name" value="Plug_dom"/>
</dbReference>
<protein>
    <submittedName>
        <fullName evidence="13">SusC/RagA family TonB-linked outer membrane protein</fullName>
    </submittedName>
</protein>
<keyword evidence="3 8" id="KW-1134">Transmembrane beta strand</keyword>
<evidence type="ECO:0000256" key="1">
    <source>
        <dbReference type="ARBA" id="ARBA00004571"/>
    </source>
</evidence>
<comment type="caution">
    <text evidence="13">The sequence shown here is derived from an EMBL/GenBank/DDBJ whole genome shotgun (WGS) entry which is preliminary data.</text>
</comment>
<feature type="chain" id="PRO_5047407344" evidence="10">
    <location>
        <begin position="23"/>
        <end position="1124"/>
    </location>
</feature>
<keyword evidence="5 9" id="KW-0798">TonB box</keyword>
<dbReference type="Pfam" id="PF00593">
    <property type="entry name" value="TonB_dep_Rec_b-barrel"/>
    <property type="match status" value="1"/>
</dbReference>
<dbReference type="InterPro" id="IPR036942">
    <property type="entry name" value="Beta-barrel_TonB_sf"/>
</dbReference>
<evidence type="ECO:0000313" key="13">
    <source>
        <dbReference type="EMBL" id="MBL1409497.1"/>
    </source>
</evidence>
<accession>A0ABS1R457</accession>
<dbReference type="PROSITE" id="PS52016">
    <property type="entry name" value="TONB_DEPENDENT_REC_3"/>
    <property type="match status" value="1"/>
</dbReference>
<dbReference type="InterPro" id="IPR008969">
    <property type="entry name" value="CarboxyPept-like_regulatory"/>
</dbReference>
<dbReference type="InterPro" id="IPR037066">
    <property type="entry name" value="Plug_dom_sf"/>
</dbReference>
<keyword evidence="14" id="KW-1185">Reference proteome</keyword>
<dbReference type="InterPro" id="IPR023996">
    <property type="entry name" value="TonB-dep_OMP_SusC/RagA"/>
</dbReference>
<dbReference type="SUPFAM" id="SSF49464">
    <property type="entry name" value="Carboxypeptidase regulatory domain-like"/>
    <property type="match status" value="1"/>
</dbReference>
<dbReference type="NCBIfam" id="TIGR04056">
    <property type="entry name" value="OMP_RagA_SusC"/>
    <property type="match status" value="1"/>
</dbReference>
<proteinExistence type="inferred from homology"/>
<keyword evidence="10" id="KW-0732">Signal</keyword>
<keyword evidence="7 8" id="KW-0998">Cell outer membrane</keyword>
<dbReference type="Pfam" id="PF07715">
    <property type="entry name" value="Plug"/>
    <property type="match status" value="1"/>
</dbReference>
<dbReference type="InterPro" id="IPR039426">
    <property type="entry name" value="TonB-dep_rcpt-like"/>
</dbReference>
<keyword evidence="2 8" id="KW-0813">Transport</keyword>
<feature type="signal peptide" evidence="10">
    <location>
        <begin position="1"/>
        <end position="22"/>
    </location>
</feature>
<evidence type="ECO:0000256" key="9">
    <source>
        <dbReference type="RuleBase" id="RU003357"/>
    </source>
</evidence>
<evidence type="ECO:0000256" key="2">
    <source>
        <dbReference type="ARBA" id="ARBA00022448"/>
    </source>
</evidence>
<name>A0ABS1R457_9SPHI</name>
<evidence type="ECO:0000313" key="14">
    <source>
        <dbReference type="Proteomes" id="UP000625283"/>
    </source>
</evidence>
<dbReference type="InterPro" id="IPR023997">
    <property type="entry name" value="TonB-dep_OMP_SusC/RagA_CS"/>
</dbReference>
<evidence type="ECO:0000256" key="4">
    <source>
        <dbReference type="ARBA" id="ARBA00022692"/>
    </source>
</evidence>
<organism evidence="13 14">
    <name type="scientific">Sphingobacterium faecale</name>
    <dbReference type="NCBI Taxonomy" id="2803775"/>
    <lineage>
        <taxon>Bacteria</taxon>
        <taxon>Pseudomonadati</taxon>
        <taxon>Bacteroidota</taxon>
        <taxon>Sphingobacteriia</taxon>
        <taxon>Sphingobacteriales</taxon>
        <taxon>Sphingobacteriaceae</taxon>
        <taxon>Sphingobacterium</taxon>
    </lineage>
</organism>
<dbReference type="NCBIfam" id="TIGR04057">
    <property type="entry name" value="SusC_RagA_signa"/>
    <property type="match status" value="1"/>
</dbReference>
<gene>
    <name evidence="13" type="ORF">JKG61_12105</name>
</gene>
<dbReference type="Gene3D" id="2.60.40.1120">
    <property type="entry name" value="Carboxypeptidase-like, regulatory domain"/>
    <property type="match status" value="1"/>
</dbReference>
<dbReference type="Pfam" id="PF13715">
    <property type="entry name" value="CarbopepD_reg_2"/>
    <property type="match status" value="1"/>
</dbReference>
<dbReference type="Gene3D" id="2.40.170.20">
    <property type="entry name" value="TonB-dependent receptor, beta-barrel domain"/>
    <property type="match status" value="1"/>
</dbReference>
<dbReference type="Proteomes" id="UP000625283">
    <property type="component" value="Unassembled WGS sequence"/>
</dbReference>
<comment type="subcellular location">
    <subcellularLocation>
        <location evidence="1 8">Cell outer membrane</location>
        <topology evidence="1 8">Multi-pass membrane protein</topology>
    </subcellularLocation>
</comment>
<keyword evidence="6 8" id="KW-0472">Membrane</keyword>
<evidence type="ECO:0000256" key="6">
    <source>
        <dbReference type="ARBA" id="ARBA00023136"/>
    </source>
</evidence>
<dbReference type="InterPro" id="IPR000531">
    <property type="entry name" value="Beta-barrel_TonB"/>
</dbReference>
<evidence type="ECO:0000256" key="8">
    <source>
        <dbReference type="PROSITE-ProRule" id="PRU01360"/>
    </source>
</evidence>
<feature type="domain" description="TonB-dependent receptor plug" evidence="12">
    <location>
        <begin position="209"/>
        <end position="334"/>
    </location>
</feature>
<keyword evidence="4 8" id="KW-0812">Transmembrane</keyword>
<feature type="domain" description="TonB-dependent receptor-like beta-barrel" evidence="11">
    <location>
        <begin position="473"/>
        <end position="865"/>
    </location>
</feature>
<evidence type="ECO:0000259" key="12">
    <source>
        <dbReference type="Pfam" id="PF07715"/>
    </source>
</evidence>
<dbReference type="Gene3D" id="2.170.130.10">
    <property type="entry name" value="TonB-dependent receptor, plug domain"/>
    <property type="match status" value="1"/>
</dbReference>
<evidence type="ECO:0000256" key="5">
    <source>
        <dbReference type="ARBA" id="ARBA00023077"/>
    </source>
</evidence>
<evidence type="ECO:0000256" key="3">
    <source>
        <dbReference type="ARBA" id="ARBA00022452"/>
    </source>
</evidence>